<proteinExistence type="inferred from homology"/>
<dbReference type="GO" id="GO:0003723">
    <property type="term" value="F:RNA binding"/>
    <property type="evidence" value="ECO:0007669"/>
    <property type="project" value="UniProtKB-UniRule"/>
</dbReference>
<dbReference type="GO" id="GO:0046872">
    <property type="term" value="F:metal ion binding"/>
    <property type="evidence" value="ECO:0007669"/>
    <property type="project" value="UniProtKB-UniRule"/>
</dbReference>
<feature type="active site" description="For RuvC-like nuclease domain" evidence="13">
    <location>
        <position position="10"/>
    </location>
</feature>
<feature type="binding site" evidence="13">
    <location>
        <position position="766"/>
    </location>
    <ligand>
        <name>Mg(2+)</name>
        <dbReference type="ChEBI" id="CHEBI:18420"/>
        <label>2</label>
    </ligand>
</feature>
<evidence type="ECO:0000313" key="17">
    <source>
        <dbReference type="Proteomes" id="UP000006614"/>
    </source>
</evidence>
<comment type="domain">
    <text evidence="13">Has 2 endonuclease domains. The discontinuous RuvC-like domain cleaves the target DNA noncomplementary to crRNA while the HNH nuclease domain cleaves the target DNA complementary to crRNA.</text>
</comment>
<gene>
    <name evidence="13 16" type="primary">cas9</name>
    <name evidence="16" type="ORF">HMPREF1126_1482</name>
</gene>
<dbReference type="InterPro" id="IPR032240">
    <property type="entry name" value="Cas9_REC"/>
</dbReference>
<dbReference type="Pfam" id="PF16593">
    <property type="entry name" value="Cas9-BH"/>
    <property type="match status" value="1"/>
</dbReference>
<evidence type="ECO:0000256" key="6">
    <source>
        <dbReference type="ARBA" id="ARBA00022801"/>
    </source>
</evidence>
<keyword evidence="9 13" id="KW-0051">Antiviral defense</keyword>
<dbReference type="NCBIfam" id="TIGR01865">
    <property type="entry name" value="cas_Csn1"/>
    <property type="match status" value="1"/>
</dbReference>
<dbReference type="InterPro" id="IPR003615">
    <property type="entry name" value="HNH_nuc"/>
</dbReference>
<dbReference type="InterPro" id="IPR028629">
    <property type="entry name" value="Cas9"/>
</dbReference>
<dbReference type="InterPro" id="IPR033114">
    <property type="entry name" value="HNH_CAS9"/>
</dbReference>
<dbReference type="GO" id="GO:0051607">
    <property type="term" value="P:defense response to virus"/>
    <property type="evidence" value="ECO:0007669"/>
    <property type="project" value="UniProtKB-UniRule"/>
</dbReference>
<evidence type="ECO:0000256" key="8">
    <source>
        <dbReference type="ARBA" id="ARBA00022884"/>
    </source>
</evidence>
<protein>
    <recommendedName>
        <fullName evidence="13">CRISPR-associated endonuclease Cas9</fullName>
        <ecNumber evidence="13">3.1.-.-</ecNumber>
    </recommendedName>
</protein>
<dbReference type="GO" id="GO:0004519">
    <property type="term" value="F:endonuclease activity"/>
    <property type="evidence" value="ECO:0007669"/>
    <property type="project" value="UniProtKB-UniRule"/>
</dbReference>
<keyword evidence="6 13" id="KW-0378">Hydrolase</keyword>
<feature type="region of interest" description="Disordered" evidence="14">
    <location>
        <begin position="1098"/>
        <end position="1129"/>
    </location>
</feature>
<evidence type="ECO:0000256" key="12">
    <source>
        <dbReference type="ARBA" id="ARBA00046380"/>
    </source>
</evidence>
<dbReference type="GO" id="GO:0016787">
    <property type="term" value="F:hydrolase activity"/>
    <property type="evidence" value="ECO:0007669"/>
    <property type="project" value="UniProtKB-KW"/>
</dbReference>
<evidence type="ECO:0000256" key="14">
    <source>
        <dbReference type="SAM" id="MobiDB-lite"/>
    </source>
</evidence>
<dbReference type="InterPro" id="IPR055228">
    <property type="entry name" value="Cas9_RuvC"/>
</dbReference>
<dbReference type="EMBL" id="ALJO01000006">
    <property type="protein sequence ID" value="EJP26004.1"/>
    <property type="molecule type" value="Genomic_DNA"/>
</dbReference>
<evidence type="ECO:0000256" key="10">
    <source>
        <dbReference type="ARBA" id="ARBA00023125"/>
    </source>
</evidence>
<dbReference type="EC" id="3.1.-.-" evidence="13"/>
<feature type="binding site" evidence="13">
    <location>
        <position position="10"/>
    </location>
    <ligand>
        <name>Mg(2+)</name>
        <dbReference type="ChEBI" id="CHEBI:18420"/>
        <label>2</label>
    </ligand>
</feature>
<dbReference type="Pfam" id="PF13395">
    <property type="entry name" value="HNH_4"/>
    <property type="match status" value="1"/>
</dbReference>
<comment type="subunit">
    <text evidence="12 13">Monomer. Binds crRNA and tracrRNA.</text>
</comment>
<evidence type="ECO:0000256" key="11">
    <source>
        <dbReference type="ARBA" id="ARBA00023211"/>
    </source>
</evidence>
<evidence type="ECO:0000256" key="3">
    <source>
        <dbReference type="ARBA" id="ARBA00022722"/>
    </source>
</evidence>
<dbReference type="HAMAP" id="MF_01480">
    <property type="entry name" value="Cas9"/>
    <property type="match status" value="1"/>
</dbReference>
<dbReference type="CDD" id="cd09643">
    <property type="entry name" value="Csn1"/>
    <property type="match status" value="1"/>
</dbReference>
<feature type="binding site" evidence="13">
    <location>
        <position position="766"/>
    </location>
    <ligand>
        <name>Mg(2+)</name>
        <dbReference type="ChEBI" id="CHEBI:18420"/>
        <label>1</label>
    </ligand>
</feature>
<keyword evidence="5 13" id="KW-0255">Endonuclease</keyword>
<evidence type="ECO:0000256" key="5">
    <source>
        <dbReference type="ARBA" id="ARBA00022759"/>
    </source>
</evidence>
<comment type="cofactor">
    <cofactor evidence="1 13">
        <name>Mg(2+)</name>
        <dbReference type="ChEBI" id="CHEBI:18420"/>
    </cofactor>
</comment>
<feature type="binding site" evidence="13">
    <location>
        <position position="762"/>
    </location>
    <ligand>
        <name>Mg(2+)</name>
        <dbReference type="ChEBI" id="CHEBI:18420"/>
        <label>1</label>
    </ligand>
</feature>
<sequence length="1386" mass="160428">MNQKYSIGLDIGTNSVGWAVITDDYKVPAKKMKVLGNTDKQSIKKNLLGALLFDSGETAEATRLKRTARRRYTRRRNRLRYLQEIFAEEMMQVDESFFQRLDDSFLVDEDKRGERHPIFGNIAAEVKYHDEFPTIYHLRKHLADISQKADLRLVYLALAHMIKFRGHFLIEGQLKAENTNVQALFKDFVEVYDKTVEESHLSEITVDALSILTEKVSKSRRLENLIAHYPAEKKNTLFGNLIALFLGLQPNFKTNFQLSEDAKLQFSKDTYEEDLEGLLGEVGDEYADLFASAKNLYDAILLSGILTVDDNSTKAPLSASMVKRYEEHQKDLKKFEDFIKVNALDQYNAIFKDKNKKGYAGYIESGVKQDEFYKYLKGILLQINGSGDFLDKIDREDFLRKQRTFDNGSIPHQIHLQEMHAILRRQGEHYPFLKENQDKIEKILTFRIPYYVGPLARKGSRFAWAEYKADEKITPWNFDDILDKEKSAEKFITRMTLNDLYLPEEKVLPKHSLLYETFTVYNELTKVKYVNEQGEAKFFDANMKQEIFDHVFKENRKVTKDKLLNYLNKEFEEFRIVNLTGLDKENKVFNSSLGTYHDLRKILNKSFLDNKENAQIIEDIIQTLTLFEDREMIRQRLQKYSDIFTKAQLKKLERRHYTGWGRLSYKLINGIRNKENKKTILDYLIDDGYANRNFMQLINDDALSFKEEIAKAQIIGDVDDIANVVHDLPGSPAIKKGILQSVKIVDELVKVMGHNPANIIIEMARENQTTDRGRRNSQQRLKLLQDSLKNLDNPVNIKNVENQQLQNDRLFLYYIQNGKDMYTGETLDINNLSQYDIDHIIPQAYIKDDSFDNRVLTSSSENRGKSDNVPSIEVVCARKADWMRLRKAGLISQRKFDNLTKAERGGLTENDKAGFIKRQLVETRQITKHVAQVLDARFNAKHDENKKVIRDVKIITLKSNLVSQFRKDFKFYKVREINDYHHAHDAYLNAVIGTALLKKYPKLASEFVYGEFKKYDVRKFIAKSDKEIGKATAKYFFYSNLMNFFKKEVKFADGTVVERPDIETSEDGEIAWNKQTDFKIVRKVLSYPQVNIVKKTEVQTHGLDRGKPRGLFNANPSPKPKPDSSENLVGVKRNLDPKKYGGYAGISNSYAVLVKAIIEKGVKKKETMVLEFQGISILDRITFEKDKRAFLLGKGYKDIKKIIELPKYSLFELKDGSRRMLASILSTNNKRGEIHKGNELFVPQKFTTLLYHAKRINNPINKDHIEYVKKHRDDFKELLNYVLEFNEKYVGATKNGERLKEAVADFDSKSNEEICTSFLGAVNSKNAGLFELTSLGSASDFEFLGVKIPRYRDYTPSSLLKDSTLIHQSITGLYETRIDLSKLGED</sequence>
<evidence type="ECO:0000256" key="13">
    <source>
        <dbReference type="HAMAP-Rule" id="MF_01480"/>
    </source>
</evidence>
<comment type="function">
    <text evidence="13">CRISPR (clustered regularly interspaced short palindromic repeat) is an adaptive immune system that provides protection against mobile genetic elements (viruses, transposable elements and conjugative plasmids). CRISPR clusters contain spacers, sequences complementary to antecedent mobile elements, and target invading nucleic acids. CRISPR clusters are transcribed and processed into CRISPR RNA (crRNA). In type II CRISPR systems correct processing of pre-crRNA requires a trans-encoded small RNA (tracrRNA), endogenous ribonuclease 3 (rnc) and this protein. The tracrRNA serves as a guide for ribonuclease 3-aided processing of pre-crRNA. Subsequently Cas9/crRNA/tracrRNA endonucleolytically cleaves linear or circular dsDNA target complementary to the spacer; Cas9 is inactive in the absence of the 2 guide RNAs (gRNA). Cas9 recognizes the protospacer adjacent motif (PAM) in the CRISPR repeat sequences to help distinguish self versus nonself, as targets within the bacterial CRISPR locus do not have PAMs. PAM recognition is also required for catalytic activity.</text>
</comment>
<feature type="active site" description="Proton acceptor for HNH nuclease domain" evidence="13">
    <location>
        <position position="839"/>
    </location>
</feature>
<comment type="similarity">
    <text evidence="2">Belongs to the CRISPR-associated protein Cas9 family. Subtype II-A subfamily.</text>
</comment>
<dbReference type="GO" id="GO:0003677">
    <property type="term" value="F:DNA binding"/>
    <property type="evidence" value="ECO:0007669"/>
    <property type="project" value="UniProtKB-UniRule"/>
</dbReference>
<comment type="similarity">
    <text evidence="13">Belongs to the CRISPR-associated Cas9 family.</text>
</comment>
<dbReference type="Pfam" id="PF16595">
    <property type="entry name" value="Cas9_PI"/>
    <property type="match status" value="1"/>
</dbReference>
<dbReference type="InterPro" id="IPR032237">
    <property type="entry name" value="Cas9_PI"/>
</dbReference>
<dbReference type="GO" id="GO:0043571">
    <property type="term" value="P:maintenance of CRISPR repeat elements"/>
    <property type="evidence" value="ECO:0007669"/>
    <property type="project" value="UniProtKB-UniRule"/>
</dbReference>
<organism evidence="16 17">
    <name type="scientific">Streptococcus anginosus SK1138</name>
    <dbReference type="NCBI Taxonomy" id="1161422"/>
    <lineage>
        <taxon>Bacteria</taxon>
        <taxon>Bacillati</taxon>
        <taxon>Bacillota</taxon>
        <taxon>Bacilli</taxon>
        <taxon>Lactobacillales</taxon>
        <taxon>Streptococcaceae</taxon>
        <taxon>Streptococcus</taxon>
        <taxon>Streptococcus anginosus group</taxon>
    </lineage>
</organism>
<dbReference type="InterPro" id="IPR036397">
    <property type="entry name" value="RNaseH_sf"/>
</dbReference>
<feature type="compositionally biased region" description="Basic and acidic residues" evidence="14">
    <location>
        <begin position="1098"/>
        <end position="1107"/>
    </location>
</feature>
<dbReference type="Proteomes" id="UP000006614">
    <property type="component" value="Unassembled WGS sequence"/>
</dbReference>
<dbReference type="InterPro" id="IPR032239">
    <property type="entry name" value="Cas9-BH"/>
</dbReference>
<keyword evidence="4 13" id="KW-0479">Metal-binding</keyword>
<reference evidence="16 17" key="1">
    <citation type="submission" date="2012-07" db="EMBL/GenBank/DDBJ databases">
        <authorList>
            <person name="Durkin A.S."/>
            <person name="McCorrison J."/>
            <person name="Torralba M."/>
            <person name="Gillis M."/>
            <person name="Methe B."/>
            <person name="Sutton G."/>
            <person name="Nelson K.E."/>
        </authorList>
    </citation>
    <scope>NUCLEOTIDE SEQUENCE [LARGE SCALE GENOMIC DNA]</scope>
    <source>
        <strain evidence="16 17">SK1138</strain>
    </source>
</reference>
<dbReference type="Pfam" id="PF16592">
    <property type="entry name" value="Cas9_REC"/>
    <property type="match status" value="1"/>
</dbReference>
<evidence type="ECO:0000256" key="4">
    <source>
        <dbReference type="ARBA" id="ARBA00022723"/>
    </source>
</evidence>
<evidence type="ECO:0000259" key="15">
    <source>
        <dbReference type="PROSITE" id="PS51749"/>
    </source>
</evidence>
<dbReference type="PROSITE" id="PS51749">
    <property type="entry name" value="HNH_CAS9"/>
    <property type="match status" value="1"/>
</dbReference>
<dbReference type="RefSeq" id="WP_003041502.1">
    <property type="nucleotide sequence ID" value="NZ_ALJO01000006.1"/>
</dbReference>
<feature type="domain" description="HNH Cas9-type" evidence="15">
    <location>
        <begin position="770"/>
        <end position="920"/>
    </location>
</feature>
<name>A0AAD2T829_STRAP</name>
<dbReference type="Pfam" id="PF22702">
    <property type="entry name" value="Cas9_RuvC"/>
    <property type="match status" value="1"/>
</dbReference>
<evidence type="ECO:0000256" key="7">
    <source>
        <dbReference type="ARBA" id="ARBA00022842"/>
    </source>
</evidence>
<dbReference type="Gene3D" id="3.30.420.10">
    <property type="entry name" value="Ribonuclease H-like superfamily/Ribonuclease H"/>
    <property type="match status" value="1"/>
</dbReference>
<feature type="binding site" evidence="13">
    <location>
        <position position="982"/>
    </location>
    <ligand>
        <name>Mg(2+)</name>
        <dbReference type="ChEBI" id="CHEBI:18420"/>
        <label>2</label>
    </ligand>
</feature>
<comment type="caution">
    <text evidence="16">The sequence shown here is derived from an EMBL/GenBank/DDBJ whole genome shotgun (WGS) entry which is preliminary data.</text>
</comment>
<evidence type="ECO:0000256" key="9">
    <source>
        <dbReference type="ARBA" id="ARBA00023118"/>
    </source>
</evidence>
<evidence type="ECO:0000313" key="16">
    <source>
        <dbReference type="EMBL" id="EJP26004.1"/>
    </source>
</evidence>
<keyword evidence="3 13" id="KW-0540">Nuclease</keyword>
<evidence type="ECO:0000256" key="1">
    <source>
        <dbReference type="ARBA" id="ARBA00001946"/>
    </source>
</evidence>
<keyword evidence="8 13" id="KW-0694">RNA-binding</keyword>
<feature type="binding site" evidence="13">
    <location>
        <position position="10"/>
    </location>
    <ligand>
        <name>Mg(2+)</name>
        <dbReference type="ChEBI" id="CHEBI:18420"/>
        <label>1</label>
    </ligand>
</feature>
<keyword evidence="10 13" id="KW-0238">DNA-binding</keyword>
<accession>A0AAD2T829</accession>
<evidence type="ECO:0000256" key="2">
    <source>
        <dbReference type="ARBA" id="ARBA00005244"/>
    </source>
</evidence>
<keyword evidence="11" id="KW-0464">Manganese</keyword>
<keyword evidence="7 13" id="KW-0460">Magnesium</keyword>